<dbReference type="Pfam" id="PF13462">
    <property type="entry name" value="Thioredoxin_4"/>
    <property type="match status" value="1"/>
</dbReference>
<dbReference type="PANTHER" id="PTHR13887">
    <property type="entry name" value="GLUTATHIONE S-TRANSFERASE KAPPA"/>
    <property type="match status" value="1"/>
</dbReference>
<evidence type="ECO:0000256" key="1">
    <source>
        <dbReference type="ARBA" id="ARBA00005791"/>
    </source>
</evidence>
<proteinExistence type="inferred from homology"/>
<reference evidence="7 8" key="1">
    <citation type="submission" date="2018-04" db="EMBL/GenBank/DDBJ databases">
        <title>Bordetella sp. HZ20 isolated from seawater.</title>
        <authorList>
            <person name="Sun C."/>
        </authorList>
    </citation>
    <scope>NUCLEOTIDE SEQUENCE [LARGE SCALE GENOMIC DNA]</scope>
    <source>
        <strain evidence="7 8">HZ20</strain>
    </source>
</reference>
<evidence type="ECO:0000313" key="8">
    <source>
        <dbReference type="Proteomes" id="UP000244571"/>
    </source>
</evidence>
<evidence type="ECO:0000256" key="5">
    <source>
        <dbReference type="ARBA" id="ARBA00023284"/>
    </source>
</evidence>
<dbReference type="PANTHER" id="PTHR13887:SF14">
    <property type="entry name" value="DISULFIDE BOND FORMATION PROTEIN D"/>
    <property type="match status" value="1"/>
</dbReference>
<evidence type="ECO:0000256" key="2">
    <source>
        <dbReference type="ARBA" id="ARBA00022729"/>
    </source>
</evidence>
<keyword evidence="2" id="KW-0732">Signal</keyword>
<keyword evidence="5" id="KW-0676">Redox-active center</keyword>
<name>A0A2R4XJH9_9BURK</name>
<dbReference type="OrthoDB" id="9780340at2"/>
<evidence type="ECO:0000256" key="3">
    <source>
        <dbReference type="ARBA" id="ARBA00023002"/>
    </source>
</evidence>
<dbReference type="Proteomes" id="UP000244571">
    <property type="component" value="Chromosome"/>
</dbReference>
<dbReference type="InterPro" id="IPR012336">
    <property type="entry name" value="Thioredoxin-like_fold"/>
</dbReference>
<keyword evidence="3" id="KW-0560">Oxidoreductase</keyword>
<dbReference type="Gene3D" id="3.40.30.10">
    <property type="entry name" value="Glutaredoxin"/>
    <property type="match status" value="1"/>
</dbReference>
<keyword evidence="8" id="KW-1185">Reference proteome</keyword>
<accession>A0A2R4XJH9</accession>
<dbReference type="SUPFAM" id="SSF52833">
    <property type="entry name" value="Thioredoxin-like"/>
    <property type="match status" value="1"/>
</dbReference>
<dbReference type="InterPro" id="IPR013766">
    <property type="entry name" value="Thioredoxin_domain"/>
</dbReference>
<evidence type="ECO:0000259" key="6">
    <source>
        <dbReference type="PROSITE" id="PS51352"/>
    </source>
</evidence>
<gene>
    <name evidence="7" type="ORF">DBV39_09570</name>
</gene>
<dbReference type="EMBL" id="CP028901">
    <property type="protein sequence ID" value="AWB33913.1"/>
    <property type="molecule type" value="Genomic_DNA"/>
</dbReference>
<dbReference type="GO" id="GO:0016491">
    <property type="term" value="F:oxidoreductase activity"/>
    <property type="evidence" value="ECO:0007669"/>
    <property type="project" value="UniProtKB-KW"/>
</dbReference>
<protein>
    <submittedName>
        <fullName evidence="7">Disulfide bond formation protein DsbA</fullName>
    </submittedName>
</protein>
<evidence type="ECO:0000256" key="4">
    <source>
        <dbReference type="ARBA" id="ARBA00023157"/>
    </source>
</evidence>
<keyword evidence="4" id="KW-1015">Disulfide bond</keyword>
<sequence>MKKRTLLTLTSIVAVMAFALSAFVYEQSQLRKNKTADTPASELVRMHSPVFGAASAKVTIVEFFDPSCETCRAFYPGVKDLVNAHDGKVKLVIRYAPFHEGSEDMIKILEASRMQDKYWPTLETVLRMQPQWASHDNPQPDLIWGFLEESGLDVEKARKDAGKETVATVIEQDKTDLRTLNIKQTPAFFVNGQPLPKFGYEQLKALVEQEVKAAYP</sequence>
<dbReference type="RefSeq" id="WP_108621340.1">
    <property type="nucleotide sequence ID" value="NZ_CP028901.1"/>
</dbReference>
<dbReference type="InterPro" id="IPR036249">
    <property type="entry name" value="Thioredoxin-like_sf"/>
</dbReference>
<comment type="similarity">
    <text evidence="1">Belongs to the thioredoxin family. DsbA subfamily.</text>
</comment>
<evidence type="ECO:0000313" key="7">
    <source>
        <dbReference type="EMBL" id="AWB33913.1"/>
    </source>
</evidence>
<dbReference type="PROSITE" id="PS51352">
    <property type="entry name" value="THIOREDOXIN_2"/>
    <property type="match status" value="1"/>
</dbReference>
<organism evidence="7 8">
    <name type="scientific">Orrella marina</name>
    <dbReference type="NCBI Taxonomy" id="2163011"/>
    <lineage>
        <taxon>Bacteria</taxon>
        <taxon>Pseudomonadati</taxon>
        <taxon>Pseudomonadota</taxon>
        <taxon>Betaproteobacteria</taxon>
        <taxon>Burkholderiales</taxon>
        <taxon>Alcaligenaceae</taxon>
        <taxon>Orrella</taxon>
    </lineage>
</organism>
<dbReference type="KEGG" id="boz:DBV39_09570"/>
<dbReference type="AlphaFoldDB" id="A0A2R4XJH9"/>
<feature type="domain" description="Thioredoxin" evidence="6">
    <location>
        <begin position="9"/>
        <end position="212"/>
    </location>
</feature>